<dbReference type="Gene3D" id="2.40.50.140">
    <property type="entry name" value="Nucleic acid-binding proteins"/>
    <property type="match status" value="1"/>
</dbReference>
<accession>A0A6C0F0I2</accession>
<dbReference type="AlphaFoldDB" id="A0A6C0F0I2"/>
<dbReference type="InterPro" id="IPR011129">
    <property type="entry name" value="CSD"/>
</dbReference>
<dbReference type="PRINTS" id="PR00050">
    <property type="entry name" value="COLDSHOCK"/>
</dbReference>
<feature type="region of interest" description="Disordered" evidence="1">
    <location>
        <begin position="90"/>
        <end position="131"/>
    </location>
</feature>
<organism evidence="3">
    <name type="scientific">viral metagenome</name>
    <dbReference type="NCBI Taxonomy" id="1070528"/>
    <lineage>
        <taxon>unclassified sequences</taxon>
        <taxon>metagenomes</taxon>
        <taxon>organismal metagenomes</taxon>
    </lineage>
</organism>
<dbReference type="GO" id="GO:0003676">
    <property type="term" value="F:nucleic acid binding"/>
    <property type="evidence" value="ECO:0007669"/>
    <property type="project" value="InterPro"/>
</dbReference>
<reference evidence="3" key="1">
    <citation type="journal article" date="2020" name="Nature">
        <title>Giant virus diversity and host interactions through global metagenomics.</title>
        <authorList>
            <person name="Schulz F."/>
            <person name="Roux S."/>
            <person name="Paez-Espino D."/>
            <person name="Jungbluth S."/>
            <person name="Walsh D.A."/>
            <person name="Denef V.J."/>
            <person name="McMahon K.D."/>
            <person name="Konstantinidis K.T."/>
            <person name="Eloe-Fadrosh E.A."/>
            <person name="Kyrpides N.C."/>
            <person name="Woyke T."/>
        </authorList>
    </citation>
    <scope>NUCLEOTIDE SEQUENCE</scope>
    <source>
        <strain evidence="3">GVMAG-M-3300009180-1</strain>
    </source>
</reference>
<dbReference type="InterPro" id="IPR012340">
    <property type="entry name" value="NA-bd_OB-fold"/>
</dbReference>
<dbReference type="InterPro" id="IPR002059">
    <property type="entry name" value="CSP_DNA-bd"/>
</dbReference>
<dbReference type="PROSITE" id="PS51857">
    <property type="entry name" value="CSD_2"/>
    <property type="match status" value="1"/>
</dbReference>
<protein>
    <recommendedName>
        <fullName evidence="2">CSD domain-containing protein</fullName>
    </recommendedName>
</protein>
<evidence type="ECO:0000259" key="2">
    <source>
        <dbReference type="PROSITE" id="PS51857"/>
    </source>
</evidence>
<feature type="compositionally biased region" description="Polar residues" evidence="1">
    <location>
        <begin position="91"/>
        <end position="106"/>
    </location>
</feature>
<sequence length="131" mass="14446">MSSERITGRVKWFNSKSGFGFITVCDGSHKDKDIFAHFSSLRGESSQYKYLVQGEYVEFALGKSESEQHEYVALDVSGVKDGLLMCDTHRINASSTPRPVSAQRTPQAPGRSGPGSDVRRRPPRPAVSSPR</sequence>
<dbReference type="SMART" id="SM00357">
    <property type="entry name" value="CSP"/>
    <property type="match status" value="1"/>
</dbReference>
<dbReference type="PANTHER" id="PTHR46565">
    <property type="entry name" value="COLD SHOCK DOMAIN PROTEIN 2"/>
    <property type="match status" value="1"/>
</dbReference>
<dbReference type="EMBL" id="MN739011">
    <property type="protein sequence ID" value="QHT34977.1"/>
    <property type="molecule type" value="Genomic_DNA"/>
</dbReference>
<dbReference type="CDD" id="cd04458">
    <property type="entry name" value="CSP_CDS"/>
    <property type="match status" value="1"/>
</dbReference>
<dbReference type="PANTHER" id="PTHR46565:SF20">
    <property type="entry name" value="COLD SHOCK DOMAIN-CONTAINING PROTEIN 4"/>
    <property type="match status" value="1"/>
</dbReference>
<name>A0A6C0F0I2_9ZZZZ</name>
<evidence type="ECO:0000313" key="3">
    <source>
        <dbReference type="EMBL" id="QHT34977.1"/>
    </source>
</evidence>
<proteinExistence type="predicted"/>
<feature type="domain" description="CSD" evidence="2">
    <location>
        <begin position="5"/>
        <end position="78"/>
    </location>
</feature>
<dbReference type="Pfam" id="PF00313">
    <property type="entry name" value="CSD"/>
    <property type="match status" value="1"/>
</dbReference>
<dbReference type="SUPFAM" id="SSF50249">
    <property type="entry name" value="Nucleic acid-binding proteins"/>
    <property type="match status" value="1"/>
</dbReference>
<evidence type="ECO:0000256" key="1">
    <source>
        <dbReference type="SAM" id="MobiDB-lite"/>
    </source>
</evidence>